<gene>
    <name evidence="1" type="ORF">XBP1_2040003</name>
</gene>
<proteinExistence type="predicted"/>
<comment type="caution">
    <text evidence="1">The sequence shown here is derived from an EMBL/GenBank/DDBJ whole genome shotgun (WGS) entry which is preliminary data.</text>
</comment>
<dbReference type="Proteomes" id="UP000028511">
    <property type="component" value="Unassembled WGS sequence"/>
</dbReference>
<dbReference type="RefSeq" id="WP_038216319.1">
    <property type="nucleotide sequence ID" value="NZ_CAWLWN010000183.1"/>
</dbReference>
<name>A0A077NEI7_XENBV</name>
<evidence type="ECO:0000313" key="1">
    <source>
        <dbReference type="EMBL" id="CDG96280.1"/>
    </source>
</evidence>
<sequence length="203" mass="22861">MFGALLTAPDGTPWLLPQSTPMCLKEIVTDYSQITKVPDSVNRMIFTQSNLDNDEYKYYVFTDEPQTPPIGKWAVCFWDEKGKCIVHSLSKTLSVMGSMEDISSMSWYWQTRDYKETIKGSAAVLSTVAGYGFFLVHSHGSDGSSMPLPIHVRWEPYAHKKGNTTTIGYASGDEFLLNKSTINSERFTGIHSRIVYIDTAIYD</sequence>
<dbReference type="HOGENOM" id="CLU_1348492_0_0_6"/>
<reference evidence="1" key="1">
    <citation type="submission" date="2013-07" db="EMBL/GenBank/DDBJ databases">
        <title>Sub-species coevolution in mutualistic symbiosis.</title>
        <authorList>
            <person name="Murfin K."/>
            <person name="Klassen J."/>
            <person name="Lee M."/>
            <person name="Forst S."/>
            <person name="Stock P."/>
            <person name="Goodrich-Blair H."/>
        </authorList>
    </citation>
    <scope>NUCLEOTIDE SEQUENCE [LARGE SCALE GENOMIC DNA]</scope>
    <source>
        <strain evidence="1">Puntauvense</strain>
    </source>
</reference>
<accession>A0A077NEI7</accession>
<dbReference type="EMBL" id="CBSW010000118">
    <property type="protein sequence ID" value="CDG96280.1"/>
    <property type="molecule type" value="Genomic_DNA"/>
</dbReference>
<dbReference type="AlphaFoldDB" id="A0A077NEI7"/>
<protein>
    <submittedName>
        <fullName evidence="1">Uncharacterized protein</fullName>
    </submittedName>
</protein>
<organism evidence="1">
    <name type="scientific">Xenorhabdus bovienii str. puntauvense</name>
    <dbReference type="NCBI Taxonomy" id="1398201"/>
    <lineage>
        <taxon>Bacteria</taxon>
        <taxon>Pseudomonadati</taxon>
        <taxon>Pseudomonadota</taxon>
        <taxon>Gammaproteobacteria</taxon>
        <taxon>Enterobacterales</taxon>
        <taxon>Morganellaceae</taxon>
        <taxon>Xenorhabdus</taxon>
    </lineage>
</organism>